<dbReference type="CDD" id="cd07043">
    <property type="entry name" value="STAS_anti-anti-sigma_factors"/>
    <property type="match status" value="1"/>
</dbReference>
<evidence type="ECO:0000259" key="1">
    <source>
        <dbReference type="PROSITE" id="PS50801"/>
    </source>
</evidence>
<dbReference type="Proteomes" id="UP000181951">
    <property type="component" value="Unassembled WGS sequence"/>
</dbReference>
<dbReference type="Pfam" id="PF13466">
    <property type="entry name" value="STAS_2"/>
    <property type="match status" value="1"/>
</dbReference>
<proteinExistence type="predicted"/>
<feature type="non-terminal residue" evidence="2">
    <location>
        <position position="1"/>
    </location>
</feature>
<protein>
    <submittedName>
        <fullName evidence="2">Anti-sigma B factor antagonist</fullName>
    </submittedName>
</protein>
<sequence>KAHGEVVLDLSGVTFMDCSGLRVLDHALHLAGEHDSRLILRGANTSVLRLLKLTGMHRHLTLQP</sequence>
<reference evidence="2 3" key="1">
    <citation type="submission" date="2016-10" db="EMBL/GenBank/DDBJ databases">
        <authorList>
            <person name="de Groot N.N."/>
        </authorList>
    </citation>
    <scope>NUCLEOTIDE SEQUENCE [LARGE SCALE GENOMIC DNA]</scope>
    <source>
        <strain evidence="2 3">CGMCC 4.2026</strain>
    </source>
</reference>
<feature type="domain" description="STAS" evidence="1">
    <location>
        <begin position="1"/>
        <end position="64"/>
    </location>
</feature>
<dbReference type="Gene3D" id="3.30.750.24">
    <property type="entry name" value="STAS domain"/>
    <property type="match status" value="1"/>
</dbReference>
<name>A0A1H8UDY3_9ACTN</name>
<evidence type="ECO:0000313" key="3">
    <source>
        <dbReference type="Proteomes" id="UP000181951"/>
    </source>
</evidence>
<dbReference type="RefSeq" id="WP_143080612.1">
    <property type="nucleotide sequence ID" value="NZ_FODD01000070.1"/>
</dbReference>
<dbReference type="AlphaFoldDB" id="A0A1H8UDY3"/>
<dbReference type="OrthoDB" id="4833278at2"/>
<dbReference type="InterPro" id="IPR036513">
    <property type="entry name" value="STAS_dom_sf"/>
</dbReference>
<organism evidence="2 3">
    <name type="scientific">Actinacidiphila rubida</name>
    <dbReference type="NCBI Taxonomy" id="310780"/>
    <lineage>
        <taxon>Bacteria</taxon>
        <taxon>Bacillati</taxon>
        <taxon>Actinomycetota</taxon>
        <taxon>Actinomycetes</taxon>
        <taxon>Kitasatosporales</taxon>
        <taxon>Streptomycetaceae</taxon>
        <taxon>Actinacidiphila</taxon>
    </lineage>
</organism>
<dbReference type="EMBL" id="FODD01000070">
    <property type="protein sequence ID" value="SEP01306.1"/>
    <property type="molecule type" value="Genomic_DNA"/>
</dbReference>
<gene>
    <name evidence="2" type="ORF">SAMN05216267_10701</name>
</gene>
<dbReference type="PROSITE" id="PS50801">
    <property type="entry name" value="STAS"/>
    <property type="match status" value="1"/>
</dbReference>
<dbReference type="InterPro" id="IPR058548">
    <property type="entry name" value="MlaB-like_STAS"/>
</dbReference>
<accession>A0A1H8UDY3</accession>
<keyword evidence="3" id="KW-1185">Reference proteome</keyword>
<dbReference type="InterPro" id="IPR002645">
    <property type="entry name" value="STAS_dom"/>
</dbReference>
<dbReference type="SUPFAM" id="SSF52091">
    <property type="entry name" value="SpoIIaa-like"/>
    <property type="match status" value="1"/>
</dbReference>
<evidence type="ECO:0000313" key="2">
    <source>
        <dbReference type="EMBL" id="SEP01306.1"/>
    </source>
</evidence>